<feature type="transmembrane region" description="Helical" evidence="3">
    <location>
        <begin position="530"/>
        <end position="549"/>
    </location>
</feature>
<evidence type="ECO:0000259" key="4">
    <source>
        <dbReference type="Pfam" id="PF26581"/>
    </source>
</evidence>
<keyword evidence="1" id="KW-0175">Coiled coil</keyword>
<feature type="compositionally biased region" description="Basic and acidic residues" evidence="2">
    <location>
        <begin position="515"/>
        <end position="524"/>
    </location>
</feature>
<proteinExistence type="predicted"/>
<accession>A0A7I8KK98</accession>
<dbReference type="InterPro" id="IPR039976">
    <property type="entry name" value="WIT1/WIT2"/>
</dbReference>
<dbReference type="SUPFAM" id="SSF57997">
    <property type="entry name" value="Tropomyosin"/>
    <property type="match status" value="1"/>
</dbReference>
<feature type="domain" description="WIT1/2 N-terminal helical bundle" evidence="4">
    <location>
        <begin position="22"/>
        <end position="155"/>
    </location>
</feature>
<evidence type="ECO:0000256" key="1">
    <source>
        <dbReference type="SAM" id="Coils"/>
    </source>
</evidence>
<feature type="region of interest" description="Disordered" evidence="2">
    <location>
        <begin position="487"/>
        <end position="524"/>
    </location>
</feature>
<evidence type="ECO:0000256" key="3">
    <source>
        <dbReference type="SAM" id="Phobius"/>
    </source>
</evidence>
<feature type="coiled-coil region" evidence="1">
    <location>
        <begin position="112"/>
        <end position="146"/>
    </location>
</feature>
<keyword evidence="3" id="KW-0472">Membrane</keyword>
<dbReference type="Pfam" id="PF26581">
    <property type="entry name" value="WIT1_2_N"/>
    <property type="match status" value="1"/>
</dbReference>
<keyword evidence="3" id="KW-1133">Transmembrane helix</keyword>
<dbReference type="Proteomes" id="UP000663760">
    <property type="component" value="Chromosome 6"/>
</dbReference>
<protein>
    <recommendedName>
        <fullName evidence="4">WIT1/2 N-terminal helical bundle domain-containing protein</fullName>
    </recommendedName>
</protein>
<keyword evidence="3" id="KW-0812">Transmembrane</keyword>
<evidence type="ECO:0000313" key="6">
    <source>
        <dbReference type="Proteomes" id="UP000663760"/>
    </source>
</evidence>
<name>A0A7I8KK98_SPIIN</name>
<dbReference type="PANTHER" id="PTHR35705">
    <property type="entry name" value="WPP DOMAIN-INTERACTING TAIL-ANCHORED PROTEIN 1"/>
    <property type="match status" value="1"/>
</dbReference>
<dbReference type="AlphaFoldDB" id="A0A7I8KK98"/>
<evidence type="ECO:0000256" key="2">
    <source>
        <dbReference type="SAM" id="MobiDB-lite"/>
    </source>
</evidence>
<sequence>MAIDTDHHIICSNEAILAGGDRMGEIITRIDLDLAYCAEKVLNLDILLMHATSRLSDCEALYMENKSISSDVVEKAFEFDALSGILDCEIQELDSFMASLQKEIEENLKKIRPNERAEAQEIEEKLRHAEESLRHSQEQVTEIRMQTQKFDGALALGRKEIWNEDDWQMQTVEQQRHILRMLEKSLARELDLERELSDARNNSGVQIKLHLVEKEEPMQAIRVELVEAGDASEMKMGFLSRESLPKIRALGVNLDGSVPWENEARSAQNDSKLKSPGELTEDVYSGVDSGSLMLKENAKSKGSDLRLQLAMVSMEEAEDQQDIQHLERAETVDLMGILEETSSMDPTGAESEEARCKLFPEADLGLGRMICHNEGYLEEKASDAQMERKTLIFAARCDMKKLIKDLKSRVHEAEVRAADAELRCSLLIESNSDLSEELGFLKRKVETMEGSLHKAVFETNTAYAKNAATETSVFTCLVNEARLERVAISDDNPGRTHPGETASNSGQTEPPPKPGNERSTERGNRRSKNALLAILFSVISICGVYIFQLETPVFR</sequence>
<dbReference type="PANTHER" id="PTHR35705:SF1">
    <property type="entry name" value="WPP DOMAIN-INTERACTING TAIL-ANCHORED PROTEIN 1"/>
    <property type="match status" value="1"/>
</dbReference>
<dbReference type="EMBL" id="LR746269">
    <property type="protein sequence ID" value="CAA7397872.1"/>
    <property type="molecule type" value="Genomic_DNA"/>
</dbReference>
<gene>
    <name evidence="5" type="ORF">SI8410_06008537</name>
</gene>
<feature type="compositionally biased region" description="Basic and acidic residues" evidence="2">
    <location>
        <begin position="487"/>
        <end position="498"/>
    </location>
</feature>
<keyword evidence="6" id="KW-1185">Reference proteome</keyword>
<dbReference type="OrthoDB" id="1936068at2759"/>
<dbReference type="InterPro" id="IPR058610">
    <property type="entry name" value="WIT1_2_N"/>
</dbReference>
<evidence type="ECO:0000313" key="5">
    <source>
        <dbReference type="EMBL" id="CAA7397872.1"/>
    </source>
</evidence>
<organism evidence="5 6">
    <name type="scientific">Spirodela intermedia</name>
    <name type="common">Intermediate duckweed</name>
    <dbReference type="NCBI Taxonomy" id="51605"/>
    <lineage>
        <taxon>Eukaryota</taxon>
        <taxon>Viridiplantae</taxon>
        <taxon>Streptophyta</taxon>
        <taxon>Embryophyta</taxon>
        <taxon>Tracheophyta</taxon>
        <taxon>Spermatophyta</taxon>
        <taxon>Magnoliopsida</taxon>
        <taxon>Liliopsida</taxon>
        <taxon>Araceae</taxon>
        <taxon>Lemnoideae</taxon>
        <taxon>Spirodela</taxon>
    </lineage>
</organism>
<reference evidence="5" key="1">
    <citation type="submission" date="2020-02" db="EMBL/GenBank/DDBJ databases">
        <authorList>
            <person name="Scholz U."/>
            <person name="Mascher M."/>
            <person name="Fiebig A."/>
        </authorList>
    </citation>
    <scope>NUCLEOTIDE SEQUENCE</scope>
</reference>